<evidence type="ECO:0000313" key="3">
    <source>
        <dbReference type="Proteomes" id="UP000239001"/>
    </source>
</evidence>
<dbReference type="CDD" id="cd03801">
    <property type="entry name" value="GT4_PimA-like"/>
    <property type="match status" value="1"/>
</dbReference>
<evidence type="ECO:0000259" key="1">
    <source>
        <dbReference type="Pfam" id="PF00534"/>
    </source>
</evidence>
<dbReference type="Proteomes" id="UP000239001">
    <property type="component" value="Unassembled WGS sequence"/>
</dbReference>
<dbReference type="Gene3D" id="3.40.50.2000">
    <property type="entry name" value="Glycogen Phosphorylase B"/>
    <property type="match status" value="1"/>
</dbReference>
<name>A0A2T1M0L5_9CHRO</name>
<protein>
    <submittedName>
        <fullName evidence="2">Glycosyl transferase family 1</fullName>
    </submittedName>
</protein>
<reference evidence="2 3" key="1">
    <citation type="submission" date="2018-03" db="EMBL/GenBank/DDBJ databases">
        <title>The ancient ancestry and fast evolution of plastids.</title>
        <authorList>
            <person name="Moore K.R."/>
            <person name="Magnabosco C."/>
            <person name="Momper L."/>
            <person name="Gold D.A."/>
            <person name="Bosak T."/>
            <person name="Fournier G.P."/>
        </authorList>
    </citation>
    <scope>NUCLEOTIDE SEQUENCE [LARGE SCALE GENOMIC DNA]</scope>
    <source>
        <strain evidence="2 3">CCALA 016</strain>
    </source>
</reference>
<dbReference type="Pfam" id="PF00534">
    <property type="entry name" value="Glycos_transf_1"/>
    <property type="match status" value="1"/>
</dbReference>
<feature type="domain" description="Glycosyl transferase family 1" evidence="1">
    <location>
        <begin position="202"/>
        <end position="369"/>
    </location>
</feature>
<evidence type="ECO:0000313" key="2">
    <source>
        <dbReference type="EMBL" id="PSF38219.1"/>
    </source>
</evidence>
<accession>A0A2T1M0L5</accession>
<comment type="caution">
    <text evidence="2">The sequence shown here is derived from an EMBL/GenBank/DDBJ whole genome shotgun (WGS) entry which is preliminary data.</text>
</comment>
<gene>
    <name evidence="2" type="ORF">C7H19_07035</name>
</gene>
<dbReference type="GO" id="GO:0016757">
    <property type="term" value="F:glycosyltransferase activity"/>
    <property type="evidence" value="ECO:0007669"/>
    <property type="project" value="InterPro"/>
</dbReference>
<keyword evidence="2" id="KW-0808">Transferase</keyword>
<dbReference type="PANTHER" id="PTHR12526">
    <property type="entry name" value="GLYCOSYLTRANSFERASE"/>
    <property type="match status" value="1"/>
</dbReference>
<organism evidence="2 3">
    <name type="scientific">Aphanothece hegewaldii CCALA 016</name>
    <dbReference type="NCBI Taxonomy" id="2107694"/>
    <lineage>
        <taxon>Bacteria</taxon>
        <taxon>Bacillati</taxon>
        <taxon>Cyanobacteriota</taxon>
        <taxon>Cyanophyceae</taxon>
        <taxon>Oscillatoriophycideae</taxon>
        <taxon>Chroococcales</taxon>
        <taxon>Aphanothecaceae</taxon>
        <taxon>Aphanothece</taxon>
    </lineage>
</organism>
<sequence length="392" mass="45131">MKKHYIVYSSQLSMEPNSAHEIHDVLCANSVANLNYSTAIIYPDTKRKSVNPLEWLYPFSLQTPSQKFIEFYNTDELLKTAPLPIPFFLEKFQTKILNPSHAIYKYYLPYHVFPVTEIIHTRDWNCVKAAIKAQIPVIYECHYFQDKPFEPEIVNSPFFKLAITQAELIRESVIQTGMPPEKSVWLHNGFSQSFLNRHLEDAQKWRNELLKNGRQSLVVYSGALYPFKGVNLLIDVAKILSDIQFVVTGGTEEQVNSYRKIAQDKQVKNINFLGWILPFSRVNSLLQAADVLAHPHCSGKSANFTNPLKFFQYMASGTPIAITEIPPLMEFRNTPIISGWCEPDNPHSFADCLQWVIKNYPRKAEGYKENIEFSSQYTYEGRAAKILSYINL</sequence>
<dbReference type="OrthoDB" id="9816564at2"/>
<reference evidence="2 3" key="2">
    <citation type="submission" date="2018-03" db="EMBL/GenBank/DDBJ databases">
        <authorList>
            <person name="Keele B.F."/>
        </authorList>
    </citation>
    <scope>NUCLEOTIDE SEQUENCE [LARGE SCALE GENOMIC DNA]</scope>
    <source>
        <strain evidence="2 3">CCALA 016</strain>
    </source>
</reference>
<dbReference type="InterPro" id="IPR001296">
    <property type="entry name" value="Glyco_trans_1"/>
</dbReference>
<dbReference type="SUPFAM" id="SSF53756">
    <property type="entry name" value="UDP-Glycosyltransferase/glycogen phosphorylase"/>
    <property type="match status" value="1"/>
</dbReference>
<dbReference type="EMBL" id="PXOH01000005">
    <property type="protein sequence ID" value="PSF38219.1"/>
    <property type="molecule type" value="Genomic_DNA"/>
</dbReference>
<keyword evidence="3" id="KW-1185">Reference proteome</keyword>
<proteinExistence type="predicted"/>
<dbReference type="AlphaFoldDB" id="A0A2T1M0L5"/>